<reference evidence="4" key="1">
    <citation type="submission" date="2023-01" db="EMBL/GenBank/DDBJ databases">
        <title>Genome assembly of the deep-sea coral Lophelia pertusa.</title>
        <authorList>
            <person name="Herrera S."/>
            <person name="Cordes E."/>
        </authorList>
    </citation>
    <scope>NUCLEOTIDE SEQUENCE</scope>
    <source>
        <strain evidence="4">USNM1676648</strain>
        <tissue evidence="4">Polyp</tissue>
    </source>
</reference>
<dbReference type="InterPro" id="IPR003323">
    <property type="entry name" value="OTU_dom"/>
</dbReference>
<keyword evidence="5" id="KW-1185">Reference proteome</keyword>
<feature type="compositionally biased region" description="Low complexity" evidence="1">
    <location>
        <begin position="773"/>
        <end position="784"/>
    </location>
</feature>
<feature type="chain" id="PRO_5040788655" description="OTU domain-containing protein" evidence="2">
    <location>
        <begin position="25"/>
        <end position="792"/>
    </location>
</feature>
<dbReference type="Proteomes" id="UP001163046">
    <property type="component" value="Unassembled WGS sequence"/>
</dbReference>
<feature type="domain" description="OTU" evidence="3">
    <location>
        <begin position="619"/>
        <end position="775"/>
    </location>
</feature>
<protein>
    <recommendedName>
        <fullName evidence="3">OTU domain-containing protein</fullName>
    </recommendedName>
</protein>
<proteinExistence type="predicted"/>
<name>A0A9W9YJ66_9CNID</name>
<evidence type="ECO:0000256" key="2">
    <source>
        <dbReference type="SAM" id="SignalP"/>
    </source>
</evidence>
<dbReference type="CDD" id="cd22744">
    <property type="entry name" value="OTU"/>
    <property type="match status" value="1"/>
</dbReference>
<dbReference type="EMBL" id="MU827342">
    <property type="protein sequence ID" value="KAJ7353725.1"/>
    <property type="molecule type" value="Genomic_DNA"/>
</dbReference>
<evidence type="ECO:0000313" key="4">
    <source>
        <dbReference type="EMBL" id="KAJ7353725.1"/>
    </source>
</evidence>
<dbReference type="PROSITE" id="PS50802">
    <property type="entry name" value="OTU"/>
    <property type="match status" value="1"/>
</dbReference>
<feature type="region of interest" description="Disordered" evidence="1">
    <location>
        <begin position="770"/>
        <end position="792"/>
    </location>
</feature>
<dbReference type="OrthoDB" id="5963957at2759"/>
<gene>
    <name evidence="4" type="ORF">OS493_032595</name>
</gene>
<dbReference type="AlphaFoldDB" id="A0A9W9YJ66"/>
<feature type="signal peptide" evidence="2">
    <location>
        <begin position="1"/>
        <end position="24"/>
    </location>
</feature>
<dbReference type="Gene3D" id="3.90.70.80">
    <property type="match status" value="1"/>
</dbReference>
<accession>A0A9W9YJ66</accession>
<sequence length="792" mass="89394">MAAVALSVRLFILVLPFSLFGCIAVNIDGATQAFIKAMLERENMCAVAVPLRAFPRGDYLWTRLGESCEAFLVPDILFWDPTFYFPECALLCPSCEEQGLFEQLHPIRWKDGSRTYDQPRQLYGLRNDVLLVSRVYLCKNKHQILSHDSGIISQVKDKYIPPFVLCHKVGVTREMFQFVTSHVRAGMTISDIQVLWQQTLFDEYGFRKMCYLKTKGTNEVKFPIFVPKGRKVGEKILTACFIQSYFDCEHLYSRRMHQMTASSLSADHTFKVSSNIGFWCNGKWIKLYDSLFIVMNEIGIVTSWQLCKGTSFHGVQGLLHRLKDRLTSLGCSIGQFHIDNCCQWRAKLQAVFGNNTLVQLDPFHGIQRFTSKIPRKGSKGSALRRLRYQVISDFKLVIREPTDQGKTRTKPTPCKDTIENNIKTFLKQWKDVEYEGTRLVPQSAIDEVDKLLVHVRKGCLSNIPPSGGTSRNEGIHRVLNKTLKKSRIETDADSAYGSSCGTNSGSLESSSAEIVDKLHEYLQCDHSSDSSSDEDEFCSTVASSSPVQVELSEEQIHRIINSSKSMEELGSYIQQAGQFDRFNPNIVTFVKSSLTLLHSQLPNERNSSTLDDILANYSMRRVSIPPNGNCFFLSIAYALEHVIPNQSDSKDVLQHLDSLGLVNFSMGNSSCAELRKLMFEEWMAHSDLYQHFLTGEQLFEKEAKLFLNDGHFATDLGNAMPLAMANALKLPIVVFTQMENLPVLPITPRETIKCMPILVAFDQSGPGHYDAVEMSSSKSMPPSQESDKLLLN</sequence>
<dbReference type="InterPro" id="IPR038765">
    <property type="entry name" value="Papain-like_cys_pep_sf"/>
</dbReference>
<evidence type="ECO:0000259" key="3">
    <source>
        <dbReference type="PROSITE" id="PS50802"/>
    </source>
</evidence>
<organism evidence="4 5">
    <name type="scientific">Desmophyllum pertusum</name>
    <dbReference type="NCBI Taxonomy" id="174260"/>
    <lineage>
        <taxon>Eukaryota</taxon>
        <taxon>Metazoa</taxon>
        <taxon>Cnidaria</taxon>
        <taxon>Anthozoa</taxon>
        <taxon>Hexacorallia</taxon>
        <taxon>Scleractinia</taxon>
        <taxon>Caryophylliina</taxon>
        <taxon>Caryophylliidae</taxon>
        <taxon>Desmophyllum</taxon>
    </lineage>
</organism>
<dbReference type="SUPFAM" id="SSF54001">
    <property type="entry name" value="Cysteine proteinases"/>
    <property type="match status" value="1"/>
</dbReference>
<evidence type="ECO:0000313" key="5">
    <source>
        <dbReference type="Proteomes" id="UP001163046"/>
    </source>
</evidence>
<keyword evidence="2" id="KW-0732">Signal</keyword>
<comment type="caution">
    <text evidence="4">The sequence shown here is derived from an EMBL/GenBank/DDBJ whole genome shotgun (WGS) entry which is preliminary data.</text>
</comment>
<evidence type="ECO:0000256" key="1">
    <source>
        <dbReference type="SAM" id="MobiDB-lite"/>
    </source>
</evidence>